<dbReference type="EMBL" id="JAAMPC010000009">
    <property type="protein sequence ID" value="KAG2296139.1"/>
    <property type="molecule type" value="Genomic_DNA"/>
</dbReference>
<evidence type="ECO:0000313" key="3">
    <source>
        <dbReference type="Proteomes" id="UP000886595"/>
    </source>
</evidence>
<reference evidence="2 3" key="1">
    <citation type="submission" date="2020-02" db="EMBL/GenBank/DDBJ databases">
        <authorList>
            <person name="Ma Q."/>
            <person name="Huang Y."/>
            <person name="Song X."/>
            <person name="Pei D."/>
        </authorList>
    </citation>
    <scope>NUCLEOTIDE SEQUENCE [LARGE SCALE GENOMIC DNA]</scope>
    <source>
        <strain evidence="2">Sxm20200214</strain>
        <tissue evidence="2">Leaf</tissue>
    </source>
</reference>
<feature type="compositionally biased region" description="Basic and acidic residues" evidence="1">
    <location>
        <begin position="57"/>
        <end position="71"/>
    </location>
</feature>
<comment type="caution">
    <text evidence="2">The sequence shown here is derived from an EMBL/GenBank/DDBJ whole genome shotgun (WGS) entry which is preliminary data.</text>
</comment>
<name>A0A8X7S2B2_BRACI</name>
<protein>
    <submittedName>
        <fullName evidence="2">Uncharacterized protein</fullName>
    </submittedName>
</protein>
<accession>A0A8X7S2B2</accession>
<gene>
    <name evidence="2" type="ORF">Bca52824_042808</name>
</gene>
<feature type="region of interest" description="Disordered" evidence="1">
    <location>
        <begin position="39"/>
        <end position="71"/>
    </location>
</feature>
<sequence length="71" mass="7719">MDIAVHTEEDILAEDNPAVVDNPVVGSLAADIPEEEDNLAADKTPLDIPQADNLNIKLERRPKGDDSRCKP</sequence>
<dbReference type="AlphaFoldDB" id="A0A8X7S2B2"/>
<evidence type="ECO:0000313" key="2">
    <source>
        <dbReference type="EMBL" id="KAG2296139.1"/>
    </source>
</evidence>
<keyword evidence="3" id="KW-1185">Reference proteome</keyword>
<organism evidence="2 3">
    <name type="scientific">Brassica carinata</name>
    <name type="common">Ethiopian mustard</name>
    <name type="synonym">Abyssinian cabbage</name>
    <dbReference type="NCBI Taxonomy" id="52824"/>
    <lineage>
        <taxon>Eukaryota</taxon>
        <taxon>Viridiplantae</taxon>
        <taxon>Streptophyta</taxon>
        <taxon>Embryophyta</taxon>
        <taxon>Tracheophyta</taxon>
        <taxon>Spermatophyta</taxon>
        <taxon>Magnoliopsida</taxon>
        <taxon>eudicotyledons</taxon>
        <taxon>Gunneridae</taxon>
        <taxon>Pentapetalae</taxon>
        <taxon>rosids</taxon>
        <taxon>malvids</taxon>
        <taxon>Brassicales</taxon>
        <taxon>Brassicaceae</taxon>
        <taxon>Brassiceae</taxon>
        <taxon>Brassica</taxon>
    </lineage>
</organism>
<proteinExistence type="predicted"/>
<dbReference type="Proteomes" id="UP000886595">
    <property type="component" value="Unassembled WGS sequence"/>
</dbReference>
<evidence type="ECO:0000256" key="1">
    <source>
        <dbReference type="SAM" id="MobiDB-lite"/>
    </source>
</evidence>